<reference evidence="2" key="2">
    <citation type="submission" date="2020-11" db="EMBL/GenBank/DDBJ databases">
        <authorList>
            <person name="McCartney M.A."/>
            <person name="Auch B."/>
            <person name="Kono T."/>
            <person name="Mallez S."/>
            <person name="Becker A."/>
            <person name="Gohl D.M."/>
            <person name="Silverstein K.A.T."/>
            <person name="Koren S."/>
            <person name="Bechman K.B."/>
            <person name="Herman A."/>
            <person name="Abrahante J.E."/>
            <person name="Garbe J."/>
        </authorList>
    </citation>
    <scope>NUCLEOTIDE SEQUENCE</scope>
    <source>
        <strain evidence="2">Duluth1</strain>
        <tissue evidence="2">Whole animal</tissue>
    </source>
</reference>
<keyword evidence="3" id="KW-1185">Reference proteome</keyword>
<sequence>MSCNWLNPISIPIWLLLDLCGCCGNTGSAACGRCGNTGSAECGLWSNTGVGACDLRIKIGSD</sequence>
<gene>
    <name evidence="2" type="ORF">DPMN_168734</name>
</gene>
<evidence type="ECO:0000313" key="3">
    <source>
        <dbReference type="Proteomes" id="UP000828390"/>
    </source>
</evidence>
<feature type="signal peptide" evidence="1">
    <location>
        <begin position="1"/>
        <end position="24"/>
    </location>
</feature>
<evidence type="ECO:0000256" key="1">
    <source>
        <dbReference type="SAM" id="SignalP"/>
    </source>
</evidence>
<proteinExistence type="predicted"/>
<reference evidence="2" key="1">
    <citation type="journal article" date="2019" name="bioRxiv">
        <title>The Genome of the Zebra Mussel, Dreissena polymorpha: A Resource for Invasive Species Research.</title>
        <authorList>
            <person name="McCartney M.A."/>
            <person name="Auch B."/>
            <person name="Kono T."/>
            <person name="Mallez S."/>
            <person name="Zhang Y."/>
            <person name="Obille A."/>
            <person name="Becker A."/>
            <person name="Abrahante J.E."/>
            <person name="Garbe J."/>
            <person name="Badalamenti J.P."/>
            <person name="Herman A."/>
            <person name="Mangelson H."/>
            <person name="Liachko I."/>
            <person name="Sullivan S."/>
            <person name="Sone E.D."/>
            <person name="Koren S."/>
            <person name="Silverstein K.A.T."/>
            <person name="Beckman K.B."/>
            <person name="Gohl D.M."/>
        </authorList>
    </citation>
    <scope>NUCLEOTIDE SEQUENCE</scope>
    <source>
        <strain evidence="2">Duluth1</strain>
        <tissue evidence="2">Whole animal</tissue>
    </source>
</reference>
<keyword evidence="1" id="KW-0732">Signal</keyword>
<dbReference type="AlphaFoldDB" id="A0A9D4F735"/>
<protein>
    <submittedName>
        <fullName evidence="2">Uncharacterized protein</fullName>
    </submittedName>
</protein>
<feature type="chain" id="PRO_5038811505" evidence="1">
    <location>
        <begin position="25"/>
        <end position="62"/>
    </location>
</feature>
<name>A0A9D4F735_DREPO</name>
<accession>A0A9D4F735</accession>
<comment type="caution">
    <text evidence="2">The sequence shown here is derived from an EMBL/GenBank/DDBJ whole genome shotgun (WGS) entry which is preliminary data.</text>
</comment>
<evidence type="ECO:0000313" key="2">
    <source>
        <dbReference type="EMBL" id="KAH3790532.1"/>
    </source>
</evidence>
<dbReference type="Proteomes" id="UP000828390">
    <property type="component" value="Unassembled WGS sequence"/>
</dbReference>
<organism evidence="2 3">
    <name type="scientific">Dreissena polymorpha</name>
    <name type="common">Zebra mussel</name>
    <name type="synonym">Mytilus polymorpha</name>
    <dbReference type="NCBI Taxonomy" id="45954"/>
    <lineage>
        <taxon>Eukaryota</taxon>
        <taxon>Metazoa</taxon>
        <taxon>Spiralia</taxon>
        <taxon>Lophotrochozoa</taxon>
        <taxon>Mollusca</taxon>
        <taxon>Bivalvia</taxon>
        <taxon>Autobranchia</taxon>
        <taxon>Heteroconchia</taxon>
        <taxon>Euheterodonta</taxon>
        <taxon>Imparidentia</taxon>
        <taxon>Neoheterodontei</taxon>
        <taxon>Myida</taxon>
        <taxon>Dreissenoidea</taxon>
        <taxon>Dreissenidae</taxon>
        <taxon>Dreissena</taxon>
    </lineage>
</organism>
<dbReference type="EMBL" id="JAIWYP010000008">
    <property type="protein sequence ID" value="KAH3790532.1"/>
    <property type="molecule type" value="Genomic_DNA"/>
</dbReference>